<sequence>MALKKRSKVSAEFSMSSLTDIIFLLLIFFMLTSTLVSPNALRLTLPSSSSKTVAPQSFTISIKNNGSYYLNGKEMSLGNIEQQLRVEFQKGAEKKPTVVIAADKTSQLSYTVQVMDLANRLGAQAIIATDPAR</sequence>
<evidence type="ECO:0000256" key="2">
    <source>
        <dbReference type="ARBA" id="ARBA00005811"/>
    </source>
</evidence>
<evidence type="ECO:0000313" key="10">
    <source>
        <dbReference type="Proteomes" id="UP000753961"/>
    </source>
</evidence>
<evidence type="ECO:0000256" key="7">
    <source>
        <dbReference type="RuleBase" id="RU003879"/>
    </source>
</evidence>
<reference evidence="9" key="1">
    <citation type="submission" date="2021-06" db="EMBL/GenBank/DDBJ databases">
        <title>44 bacteria genomes isolated from Dapeng, Shenzhen.</title>
        <authorList>
            <person name="Zheng W."/>
            <person name="Yu S."/>
            <person name="Huang Y."/>
        </authorList>
    </citation>
    <scope>NUCLEOTIDE SEQUENCE</scope>
    <source>
        <strain evidence="9">DP5N28-2</strain>
    </source>
</reference>
<proteinExistence type="inferred from homology"/>
<keyword evidence="6 8" id="KW-0472">Membrane</keyword>
<dbReference type="PANTHER" id="PTHR30558">
    <property type="entry name" value="EXBD MEMBRANE COMPONENT OF PMF-DRIVEN MACROMOLECULE IMPORT SYSTEM"/>
    <property type="match status" value="1"/>
</dbReference>
<dbReference type="EMBL" id="JAHVHU010000005">
    <property type="protein sequence ID" value="MBY5957435.1"/>
    <property type="molecule type" value="Genomic_DNA"/>
</dbReference>
<keyword evidence="7" id="KW-0653">Protein transport</keyword>
<dbReference type="RefSeq" id="WP_222578957.1">
    <property type="nucleotide sequence ID" value="NZ_JAHVHU010000005.1"/>
</dbReference>
<evidence type="ECO:0000256" key="4">
    <source>
        <dbReference type="ARBA" id="ARBA00022692"/>
    </source>
</evidence>
<evidence type="ECO:0000256" key="1">
    <source>
        <dbReference type="ARBA" id="ARBA00004162"/>
    </source>
</evidence>
<feature type="transmembrane region" description="Helical" evidence="8">
    <location>
        <begin position="21"/>
        <end position="41"/>
    </location>
</feature>
<keyword evidence="5 8" id="KW-1133">Transmembrane helix</keyword>
<dbReference type="Pfam" id="PF02472">
    <property type="entry name" value="ExbD"/>
    <property type="match status" value="1"/>
</dbReference>
<gene>
    <name evidence="9" type="ORF">KUV50_04760</name>
</gene>
<evidence type="ECO:0000256" key="6">
    <source>
        <dbReference type="ARBA" id="ARBA00023136"/>
    </source>
</evidence>
<dbReference type="Gene3D" id="3.30.420.270">
    <property type="match status" value="1"/>
</dbReference>
<keyword evidence="4 7" id="KW-0812">Transmembrane</keyword>
<keyword evidence="10" id="KW-1185">Reference proteome</keyword>
<dbReference type="AlphaFoldDB" id="A0A953L889"/>
<dbReference type="PANTHER" id="PTHR30558:SF3">
    <property type="entry name" value="BIOPOLYMER TRANSPORT PROTEIN EXBD-RELATED"/>
    <property type="match status" value="1"/>
</dbReference>
<comment type="similarity">
    <text evidence="2 7">Belongs to the ExbD/TolR family.</text>
</comment>
<comment type="subcellular location">
    <subcellularLocation>
        <location evidence="1">Cell membrane</location>
        <topology evidence="1">Single-pass membrane protein</topology>
    </subcellularLocation>
    <subcellularLocation>
        <location evidence="7">Cell membrane</location>
        <topology evidence="7">Single-pass type II membrane protein</topology>
    </subcellularLocation>
</comment>
<evidence type="ECO:0000313" key="9">
    <source>
        <dbReference type="EMBL" id="MBY5957435.1"/>
    </source>
</evidence>
<evidence type="ECO:0000256" key="3">
    <source>
        <dbReference type="ARBA" id="ARBA00022475"/>
    </source>
</evidence>
<dbReference type="GO" id="GO:0015031">
    <property type="term" value="P:protein transport"/>
    <property type="evidence" value="ECO:0007669"/>
    <property type="project" value="UniProtKB-KW"/>
</dbReference>
<dbReference type="Proteomes" id="UP000753961">
    <property type="component" value="Unassembled WGS sequence"/>
</dbReference>
<accession>A0A953L889</accession>
<evidence type="ECO:0000256" key="8">
    <source>
        <dbReference type="SAM" id="Phobius"/>
    </source>
</evidence>
<protein>
    <submittedName>
        <fullName evidence="9">Biopolymer transporter ExbD</fullName>
    </submittedName>
</protein>
<dbReference type="GO" id="GO:0022857">
    <property type="term" value="F:transmembrane transporter activity"/>
    <property type="evidence" value="ECO:0007669"/>
    <property type="project" value="InterPro"/>
</dbReference>
<name>A0A953L889_9BACT</name>
<organism evidence="9 10">
    <name type="scientific">Membranihabitans marinus</name>
    <dbReference type="NCBI Taxonomy" id="1227546"/>
    <lineage>
        <taxon>Bacteria</taxon>
        <taxon>Pseudomonadati</taxon>
        <taxon>Bacteroidota</taxon>
        <taxon>Saprospiria</taxon>
        <taxon>Saprospirales</taxon>
        <taxon>Saprospiraceae</taxon>
        <taxon>Membranihabitans</taxon>
    </lineage>
</organism>
<keyword evidence="7" id="KW-0813">Transport</keyword>
<dbReference type="GO" id="GO:0005886">
    <property type="term" value="C:plasma membrane"/>
    <property type="evidence" value="ECO:0007669"/>
    <property type="project" value="UniProtKB-SubCell"/>
</dbReference>
<dbReference type="InterPro" id="IPR003400">
    <property type="entry name" value="ExbD"/>
</dbReference>
<comment type="caution">
    <text evidence="9">The sequence shown here is derived from an EMBL/GenBank/DDBJ whole genome shotgun (WGS) entry which is preliminary data.</text>
</comment>
<evidence type="ECO:0000256" key="5">
    <source>
        <dbReference type="ARBA" id="ARBA00022989"/>
    </source>
</evidence>
<keyword evidence="3" id="KW-1003">Cell membrane</keyword>